<dbReference type="Proteomes" id="UP000462621">
    <property type="component" value="Unassembled WGS sequence"/>
</dbReference>
<comment type="caution">
    <text evidence="2">The sequence shown here is derived from an EMBL/GenBank/DDBJ whole genome shotgun (WGS) entry which is preliminary data.</text>
</comment>
<evidence type="ECO:0000259" key="1">
    <source>
        <dbReference type="Pfam" id="PF09084"/>
    </source>
</evidence>
<dbReference type="InterPro" id="IPR015168">
    <property type="entry name" value="SsuA/THI5"/>
</dbReference>
<sequence length="318" mass="36708">MVTEVRLAVRDWDYLTPMLLNEVVSDEVKVTLTRVNTLVNDWSQHPEFDGGEMSLSRYSQMIVRGEQDVIGAPHFLMRGFRQRCIIVRKDSPLNTIEDLSGKRVGLTGWQDSGNTWTRAIFRHHNINQSDIRWFVGRLTEQHPIVDRLNGFGIEGQIEACPNEQPMMDMLHEGTLDAVCTPFMPAGFFSADSEYRQLLPDFVSSEIQYYQECGYVPGIHILVLKPEFQQAHPDIAQKISKVFEQSYQIWLDKRAKYADTTPWIIDDIARTSQALKPDWNSNGIAANKAMLEDWCRELQEQNIIDKPLNIDSLFSKEQW</sequence>
<reference evidence="2 3" key="1">
    <citation type="submission" date="2019-10" db="EMBL/GenBank/DDBJ databases">
        <title>Vibrio sp. nov. isolated from a shrimp pond.</title>
        <authorList>
            <person name="Gomez-Gil B."/>
            <person name="Enciso-Ibarra J."/>
            <person name="Enciso-Ibarra K."/>
            <person name="Bolan-Mejia C."/>
        </authorList>
    </citation>
    <scope>NUCLEOTIDE SEQUENCE [LARGE SCALE GENOMIC DNA]</scope>
    <source>
        <strain evidence="2 3">CAIM 722</strain>
    </source>
</reference>
<keyword evidence="3" id="KW-1185">Reference proteome</keyword>
<protein>
    <submittedName>
        <fullName evidence="2">Nitrate ABC transporter substrate-binding protein</fullName>
    </submittedName>
</protein>
<dbReference type="Gene3D" id="3.40.190.10">
    <property type="entry name" value="Periplasmic binding protein-like II"/>
    <property type="match status" value="2"/>
</dbReference>
<dbReference type="AlphaFoldDB" id="A0A7X4LH82"/>
<dbReference type="Pfam" id="PF09084">
    <property type="entry name" value="NMT1"/>
    <property type="match status" value="1"/>
</dbReference>
<proteinExistence type="predicted"/>
<organism evidence="2 3">
    <name type="scientific">Vibrio eleionomae</name>
    <dbReference type="NCBI Taxonomy" id="2653505"/>
    <lineage>
        <taxon>Bacteria</taxon>
        <taxon>Pseudomonadati</taxon>
        <taxon>Pseudomonadota</taxon>
        <taxon>Gammaproteobacteria</taxon>
        <taxon>Vibrionales</taxon>
        <taxon>Vibrionaceae</taxon>
        <taxon>Vibrio</taxon>
    </lineage>
</organism>
<dbReference type="RefSeq" id="WP_161153171.1">
    <property type="nucleotide sequence ID" value="NZ_WEKT01000002.1"/>
</dbReference>
<feature type="domain" description="SsuA/THI5-like" evidence="1">
    <location>
        <begin position="84"/>
        <end position="133"/>
    </location>
</feature>
<evidence type="ECO:0000313" key="2">
    <source>
        <dbReference type="EMBL" id="MZI91856.1"/>
    </source>
</evidence>
<accession>A0A7X4LH82</accession>
<dbReference type="SUPFAM" id="SSF53850">
    <property type="entry name" value="Periplasmic binding protein-like II"/>
    <property type="match status" value="1"/>
</dbReference>
<dbReference type="EMBL" id="WEKT01000002">
    <property type="protein sequence ID" value="MZI91856.1"/>
    <property type="molecule type" value="Genomic_DNA"/>
</dbReference>
<evidence type="ECO:0000313" key="3">
    <source>
        <dbReference type="Proteomes" id="UP000462621"/>
    </source>
</evidence>
<gene>
    <name evidence="2" type="ORF">F9817_01375</name>
</gene>
<name>A0A7X4LH82_9VIBR</name>